<evidence type="ECO:0000313" key="2">
    <source>
        <dbReference type="Proteomes" id="UP000064893"/>
    </source>
</evidence>
<dbReference type="NCBIfam" id="NF038262">
    <property type="entry name" value="SiaB_fam_kinase"/>
    <property type="match status" value="2"/>
</dbReference>
<keyword evidence="2" id="KW-1185">Reference proteome</keyword>
<dbReference type="RefSeq" id="WP_057954664.1">
    <property type="nucleotide sequence ID" value="NZ_CP013118.1"/>
</dbReference>
<dbReference type="EMBL" id="CP013118">
    <property type="protein sequence ID" value="ALO17390.1"/>
    <property type="molecule type" value="Genomic_DNA"/>
</dbReference>
<sequence length="365" mass="42158">MTLEQETTFKIYDILDTEGLSYFYRGDLTASITDGILALTETNLTKANEPVKVKKRVYTILVEGLQNITRHQDETGTWKSFFGVEQSGEFYYITMANIILNENQKKLTSQLDKINSLEKEELKDFYKKTLMENELSEKGGAGLGLIEMARKSGNKLQYAFKKLDDKWSYFYLRTYIKHNFAAVNSDESHLNFGNIFDLHEQLDKENVLIIFNGIFNQESLINLLSIIESQMAGQAALKKKVFNIMVELLQNIVKHGISPIKQEGNPGLFYISYSKNGYKLHTGNYIKPDKIDSLKENIDKVNNLNNEELNEFYDKRLFNFQIDNNKESGLGLIELRMKSNSNLKYAFKETGEKYTFFTIEVTIKD</sequence>
<dbReference type="OrthoDB" id="1117715at2"/>
<gene>
    <name evidence="1" type="ORF">L21SP5_03797</name>
</gene>
<organism evidence="1 2">
    <name type="scientific">Salinivirga cyanobacteriivorans</name>
    <dbReference type="NCBI Taxonomy" id="1307839"/>
    <lineage>
        <taxon>Bacteria</taxon>
        <taxon>Pseudomonadati</taxon>
        <taxon>Bacteroidota</taxon>
        <taxon>Bacteroidia</taxon>
        <taxon>Bacteroidales</taxon>
        <taxon>Salinivirgaceae</taxon>
        <taxon>Salinivirga</taxon>
    </lineage>
</organism>
<protein>
    <submittedName>
        <fullName evidence="1">Uncharacterized protein</fullName>
    </submittedName>
</protein>
<evidence type="ECO:0000313" key="1">
    <source>
        <dbReference type="EMBL" id="ALO17390.1"/>
    </source>
</evidence>
<accession>A0A0S2I557</accession>
<dbReference type="KEGG" id="blq:L21SP5_03797"/>
<dbReference type="InterPro" id="IPR046239">
    <property type="entry name" value="DUF6272"/>
</dbReference>
<dbReference type="Proteomes" id="UP000064893">
    <property type="component" value="Chromosome"/>
</dbReference>
<proteinExistence type="predicted"/>
<reference evidence="1 2" key="1">
    <citation type="submission" date="2015-11" db="EMBL/GenBank/DDBJ databases">
        <title>Description and complete genome sequence of a novel strain predominating in hypersaline microbial mats and representing a new family of the Bacteriodetes phylum.</title>
        <authorList>
            <person name="Spring S."/>
            <person name="Bunk B."/>
            <person name="Sproer C."/>
            <person name="Klenk H.-P."/>
        </authorList>
    </citation>
    <scope>NUCLEOTIDE SEQUENCE [LARGE SCALE GENOMIC DNA]</scope>
    <source>
        <strain evidence="1 2">L21-Spi-D4</strain>
    </source>
</reference>
<name>A0A0S2I557_9BACT</name>
<dbReference type="AlphaFoldDB" id="A0A0S2I557"/>
<dbReference type="Pfam" id="PF19788">
    <property type="entry name" value="DUF6272"/>
    <property type="match status" value="2"/>
</dbReference>
<dbReference type="STRING" id="1307839.L21SP5_03797"/>